<evidence type="ECO:0000313" key="2">
    <source>
        <dbReference type="Proteomes" id="UP000186922"/>
    </source>
</evidence>
<dbReference type="EMBL" id="BDGG01000001">
    <property type="protein sequence ID" value="GAU90277.1"/>
    <property type="molecule type" value="Genomic_DNA"/>
</dbReference>
<dbReference type="AlphaFoldDB" id="A0A1D1USR8"/>
<proteinExistence type="predicted"/>
<name>A0A1D1USR8_RAMVA</name>
<evidence type="ECO:0000313" key="1">
    <source>
        <dbReference type="EMBL" id="GAU90277.1"/>
    </source>
</evidence>
<gene>
    <name evidence="1" type="primary">RvY_02715-1</name>
    <name evidence="1" type="synonym">RvY_02715.1</name>
    <name evidence="1" type="ORF">RvY_02715</name>
</gene>
<comment type="caution">
    <text evidence="1">The sequence shown here is derived from an EMBL/GenBank/DDBJ whole genome shotgun (WGS) entry which is preliminary data.</text>
</comment>
<sequence>MSESTKGSQRITMDAPTKRLKSELSETHYSTATARWDKLNYDIVLHIFRSSLHRPTLEYRG</sequence>
<organism evidence="1 2">
    <name type="scientific">Ramazzottius varieornatus</name>
    <name type="common">Water bear</name>
    <name type="synonym">Tardigrade</name>
    <dbReference type="NCBI Taxonomy" id="947166"/>
    <lineage>
        <taxon>Eukaryota</taxon>
        <taxon>Metazoa</taxon>
        <taxon>Ecdysozoa</taxon>
        <taxon>Tardigrada</taxon>
        <taxon>Eutardigrada</taxon>
        <taxon>Parachela</taxon>
        <taxon>Hypsibioidea</taxon>
        <taxon>Ramazzottiidae</taxon>
        <taxon>Ramazzottius</taxon>
    </lineage>
</organism>
<dbReference type="Proteomes" id="UP000186922">
    <property type="component" value="Unassembled WGS sequence"/>
</dbReference>
<accession>A0A1D1USR8</accession>
<reference evidence="1 2" key="1">
    <citation type="journal article" date="2016" name="Nat. Commun.">
        <title>Extremotolerant tardigrade genome and improved radiotolerance of human cultured cells by tardigrade-unique protein.</title>
        <authorList>
            <person name="Hashimoto T."/>
            <person name="Horikawa D.D."/>
            <person name="Saito Y."/>
            <person name="Kuwahara H."/>
            <person name="Kozuka-Hata H."/>
            <person name="Shin-I T."/>
            <person name="Minakuchi Y."/>
            <person name="Ohishi K."/>
            <person name="Motoyama A."/>
            <person name="Aizu T."/>
            <person name="Enomoto A."/>
            <person name="Kondo K."/>
            <person name="Tanaka S."/>
            <person name="Hara Y."/>
            <person name="Koshikawa S."/>
            <person name="Sagara H."/>
            <person name="Miura T."/>
            <person name="Yokobori S."/>
            <person name="Miyagawa K."/>
            <person name="Suzuki Y."/>
            <person name="Kubo T."/>
            <person name="Oyama M."/>
            <person name="Kohara Y."/>
            <person name="Fujiyama A."/>
            <person name="Arakawa K."/>
            <person name="Katayama T."/>
            <person name="Toyoda A."/>
            <person name="Kunieda T."/>
        </authorList>
    </citation>
    <scope>NUCLEOTIDE SEQUENCE [LARGE SCALE GENOMIC DNA]</scope>
    <source>
        <strain evidence="1 2">YOKOZUNA-1</strain>
    </source>
</reference>
<protein>
    <submittedName>
        <fullName evidence="1">Uncharacterized protein</fullName>
    </submittedName>
</protein>
<keyword evidence="2" id="KW-1185">Reference proteome</keyword>